<keyword evidence="3" id="KW-0808">Transferase</keyword>
<dbReference type="PANTHER" id="PTHR43420:SF44">
    <property type="entry name" value="ACETYLTRANSFERASE YPEA"/>
    <property type="match status" value="1"/>
</dbReference>
<dbReference type="InterPro" id="IPR006464">
    <property type="entry name" value="AcTrfase_RimI/Ard1"/>
</dbReference>
<evidence type="ECO:0000313" key="7">
    <source>
        <dbReference type="Proteomes" id="UP000637720"/>
    </source>
</evidence>
<reference evidence="6" key="2">
    <citation type="submission" date="2020-09" db="EMBL/GenBank/DDBJ databases">
        <authorList>
            <person name="Sun Q."/>
            <person name="Ohkuma M."/>
        </authorList>
    </citation>
    <scope>NUCLEOTIDE SEQUENCE</scope>
    <source>
        <strain evidence="6">JCM 14719</strain>
    </source>
</reference>
<dbReference type="InterPro" id="IPR000182">
    <property type="entry name" value="GNAT_dom"/>
</dbReference>
<evidence type="ECO:0000313" key="6">
    <source>
        <dbReference type="EMBL" id="GGK08391.1"/>
    </source>
</evidence>
<dbReference type="InterPro" id="IPR016181">
    <property type="entry name" value="Acyl_CoA_acyltransferase"/>
</dbReference>
<dbReference type="Gene3D" id="3.40.630.30">
    <property type="match status" value="1"/>
</dbReference>
<dbReference type="EMBL" id="BMOF01000080">
    <property type="protein sequence ID" value="GGK08391.1"/>
    <property type="molecule type" value="Genomic_DNA"/>
</dbReference>
<accession>A0A8J3BB28</accession>
<keyword evidence="2" id="KW-0963">Cytoplasm</keyword>
<protein>
    <submittedName>
        <fullName evidence="6">Ribosomal-protein-alanine acetyltransferase</fullName>
    </submittedName>
</protein>
<dbReference type="SUPFAM" id="SSF55729">
    <property type="entry name" value="Acyl-CoA N-acyltransferases (Nat)"/>
    <property type="match status" value="1"/>
</dbReference>
<dbReference type="NCBIfam" id="TIGR01575">
    <property type="entry name" value="rimI"/>
    <property type="match status" value="1"/>
</dbReference>
<comment type="caution">
    <text evidence="6">The sequence shown here is derived from an EMBL/GenBank/DDBJ whole genome shotgun (WGS) entry which is preliminary data.</text>
</comment>
<evidence type="ECO:0000256" key="2">
    <source>
        <dbReference type="ARBA" id="ARBA00022490"/>
    </source>
</evidence>
<name>A0A8J3BB28_9BACI</name>
<keyword evidence="4" id="KW-0012">Acyltransferase</keyword>
<dbReference type="CDD" id="cd04301">
    <property type="entry name" value="NAT_SF"/>
    <property type="match status" value="1"/>
</dbReference>
<comment type="similarity">
    <text evidence="1">Belongs to the acetyltransferase family. RimI subfamily.</text>
</comment>
<dbReference type="Pfam" id="PF00583">
    <property type="entry name" value="Acetyltransf_1"/>
    <property type="match status" value="1"/>
</dbReference>
<feature type="domain" description="N-acetyltransferase" evidence="5">
    <location>
        <begin position="5"/>
        <end position="150"/>
    </location>
</feature>
<reference evidence="6" key="1">
    <citation type="journal article" date="2014" name="Int. J. Syst. Evol. Microbiol.">
        <title>Complete genome sequence of Corynebacterium casei LMG S-19264T (=DSM 44701T), isolated from a smear-ripened cheese.</title>
        <authorList>
            <consortium name="US DOE Joint Genome Institute (JGI-PGF)"/>
            <person name="Walter F."/>
            <person name="Albersmeier A."/>
            <person name="Kalinowski J."/>
            <person name="Ruckert C."/>
        </authorList>
    </citation>
    <scope>NUCLEOTIDE SEQUENCE</scope>
    <source>
        <strain evidence="6">JCM 14719</strain>
    </source>
</reference>
<proteinExistence type="inferred from homology"/>
<evidence type="ECO:0000256" key="3">
    <source>
        <dbReference type="ARBA" id="ARBA00022679"/>
    </source>
</evidence>
<dbReference type="GO" id="GO:0008080">
    <property type="term" value="F:N-acetyltransferase activity"/>
    <property type="evidence" value="ECO:0007669"/>
    <property type="project" value="InterPro"/>
</dbReference>
<dbReference type="InterPro" id="IPR050680">
    <property type="entry name" value="YpeA/RimI_acetyltransf"/>
</dbReference>
<organism evidence="6 7">
    <name type="scientific">Calditerricola satsumensis</name>
    <dbReference type="NCBI Taxonomy" id="373054"/>
    <lineage>
        <taxon>Bacteria</taxon>
        <taxon>Bacillati</taxon>
        <taxon>Bacillota</taxon>
        <taxon>Bacilli</taxon>
        <taxon>Bacillales</taxon>
        <taxon>Bacillaceae</taxon>
        <taxon>Calditerricola</taxon>
    </lineage>
</organism>
<sequence length="161" mass="18435">MDKPVTYRMLQLADLDAVCAIEQASFPLPWSREAFANELAHNRYAHYLVAEVDGRVVAYGGMWVIGDEAHVTNIAVHPDYRRRSIGEGLLRRMMDLARRLGATAMTLEVRVSNEPAQRLYRKLGFVCCGVRPRYYQDNQEDALIMWVKLRDDGQTDPRVGH</sequence>
<evidence type="ECO:0000256" key="1">
    <source>
        <dbReference type="ARBA" id="ARBA00005395"/>
    </source>
</evidence>
<gene>
    <name evidence="6" type="primary">rimI</name>
    <name evidence="6" type="ORF">GCM10007043_23090</name>
</gene>
<keyword evidence="7" id="KW-1185">Reference proteome</keyword>
<dbReference type="AlphaFoldDB" id="A0A8J3BB28"/>
<dbReference type="Proteomes" id="UP000637720">
    <property type="component" value="Unassembled WGS sequence"/>
</dbReference>
<evidence type="ECO:0000256" key="4">
    <source>
        <dbReference type="ARBA" id="ARBA00023315"/>
    </source>
</evidence>
<dbReference type="PANTHER" id="PTHR43420">
    <property type="entry name" value="ACETYLTRANSFERASE"/>
    <property type="match status" value="1"/>
</dbReference>
<dbReference type="PROSITE" id="PS51186">
    <property type="entry name" value="GNAT"/>
    <property type="match status" value="1"/>
</dbReference>
<dbReference type="RefSeq" id="WP_054673388.1">
    <property type="nucleotide sequence ID" value="NZ_BMOF01000080.1"/>
</dbReference>
<evidence type="ECO:0000259" key="5">
    <source>
        <dbReference type="PROSITE" id="PS51186"/>
    </source>
</evidence>